<dbReference type="SUPFAM" id="SSF57756">
    <property type="entry name" value="Retrovirus zinc finger-like domains"/>
    <property type="match status" value="1"/>
</dbReference>
<protein>
    <recommendedName>
        <fullName evidence="3">CCHC-type domain-containing protein</fullName>
    </recommendedName>
</protein>
<evidence type="ECO:0000313" key="5">
    <source>
        <dbReference type="Proteomes" id="UP001231189"/>
    </source>
</evidence>
<gene>
    <name evidence="4" type="ORF">QYE76_069980</name>
</gene>
<feature type="region of interest" description="Disordered" evidence="2">
    <location>
        <begin position="510"/>
        <end position="574"/>
    </location>
</feature>
<feature type="region of interest" description="Disordered" evidence="2">
    <location>
        <begin position="186"/>
        <end position="252"/>
    </location>
</feature>
<feature type="compositionally biased region" description="Low complexity" evidence="2">
    <location>
        <begin position="199"/>
        <end position="211"/>
    </location>
</feature>
<evidence type="ECO:0000313" key="4">
    <source>
        <dbReference type="EMBL" id="KAK1652175.1"/>
    </source>
</evidence>
<feature type="domain" description="CCHC-type" evidence="3">
    <location>
        <begin position="271"/>
        <end position="286"/>
    </location>
</feature>
<feature type="compositionally biased region" description="Basic and acidic residues" evidence="2">
    <location>
        <begin position="536"/>
        <end position="545"/>
    </location>
</feature>
<keyword evidence="5" id="KW-1185">Reference proteome</keyword>
<dbReference type="Gene3D" id="4.10.60.10">
    <property type="entry name" value="Zinc finger, CCHC-type"/>
    <property type="match status" value="1"/>
</dbReference>
<dbReference type="PANTHER" id="PTHR33170">
    <property type="entry name" value="DUF4283 DOMAIN-CONTAINING PROTEIN-RELATED"/>
    <property type="match status" value="1"/>
</dbReference>
<accession>A0AAD8WE15</accession>
<feature type="compositionally biased region" description="Polar residues" evidence="2">
    <location>
        <begin position="565"/>
        <end position="574"/>
    </location>
</feature>
<keyword evidence="1" id="KW-0479">Metal-binding</keyword>
<dbReference type="InterPro" id="IPR036875">
    <property type="entry name" value="Znf_CCHC_sf"/>
</dbReference>
<dbReference type="PROSITE" id="PS50158">
    <property type="entry name" value="ZF_CCHC"/>
    <property type="match status" value="1"/>
</dbReference>
<dbReference type="GO" id="GO:0008270">
    <property type="term" value="F:zinc ion binding"/>
    <property type="evidence" value="ECO:0007669"/>
    <property type="project" value="UniProtKB-KW"/>
</dbReference>
<dbReference type="GO" id="GO:0003676">
    <property type="term" value="F:nucleic acid binding"/>
    <property type="evidence" value="ECO:0007669"/>
    <property type="project" value="InterPro"/>
</dbReference>
<dbReference type="AlphaFoldDB" id="A0AAD8WE15"/>
<evidence type="ECO:0000256" key="1">
    <source>
        <dbReference type="PROSITE-ProRule" id="PRU00047"/>
    </source>
</evidence>
<feature type="compositionally biased region" description="Acidic residues" evidence="2">
    <location>
        <begin position="510"/>
        <end position="519"/>
    </location>
</feature>
<dbReference type="EMBL" id="JAUUTY010000004">
    <property type="protein sequence ID" value="KAK1652175.1"/>
    <property type="molecule type" value="Genomic_DNA"/>
</dbReference>
<dbReference type="InterPro" id="IPR001878">
    <property type="entry name" value="Znf_CCHC"/>
</dbReference>
<comment type="caution">
    <text evidence="4">The sequence shown here is derived from an EMBL/GenBank/DDBJ whole genome shotgun (WGS) entry which is preliminary data.</text>
</comment>
<keyword evidence="1" id="KW-0862">Zinc</keyword>
<dbReference type="Pfam" id="PF00098">
    <property type="entry name" value="zf-CCHC"/>
    <property type="match status" value="1"/>
</dbReference>
<dbReference type="PANTHER" id="PTHR33170:SF48">
    <property type="entry name" value="CCHC-TYPE DOMAIN-CONTAINING PROTEIN"/>
    <property type="match status" value="1"/>
</dbReference>
<evidence type="ECO:0000259" key="3">
    <source>
        <dbReference type="PROSITE" id="PS50158"/>
    </source>
</evidence>
<sequence length="969" mass="107352">MAGFGNASSNLDITVVAQTVSRNKPLVGSRFSPGSPTLVWVRKELVQNRSFTPADCFPARSGFLPKPKVIKFSDLWGAEEGKKSFVEVVKMAGGGRGAGRFGGAGAGRGSGGGRAPPAAAATTSAAASLGAANEPVGVKSEFPPPMMQQLGAGQGMFPMIQPNMWNMPMSQWSQFFGNQQIPPAGFNPLMMIPQGIPPSLSQSNSQGSSASMVPSQQPQGSGAGKNKKKNQKNVASDGSKQSGDRGGANLQLSVAGGPGPILDPKFKNVTCYNCGELGHYVGLCTRIKRCFICSKTGHHMDNCLMWYSLLPTAQYWGSANPGLGFFHVKVEGPEAVQWLNMDNVGVVVVKEGEISADELEKCFNDMWKANWFWQIRQIDPKKFLVRFPPSKRIKDLVEYPSINLKKDGVVIYFVNWEGEAEPFEEFQEIWVKIFGIPAKWLTWKTICQISTSLGVLVNIDWHGIFRSFYKEVRVKVVVRDKAKIPTNKLFEMEQCFFLINFIVENEGEAIDMDDDDEDPGQGNVGDAVDDDNEIGDDFKSLDKGKNSGTNSKMETEPSIPPSGRSDVQSAVHQKLESSVQDKVFGKEPCVQVSNALVLREAEENIGKNLLQHFDEESDEEADDGGQNADKLMSNNHVHVMPSMAWKEKKKWGHVQATRMSSRITRDGKSAIEKAQDLKKAKNLEVPKASKARVGSDHTPLVVDTGALKIPCTKQFRFEKWWLNVEGFDQMVAKFWQTPCHFQNSIDRWKFKIRNTRKGLKGWAANIESAQRKNKQSLFAEYDLFDILAETQSLSPVSKKRMKDISVELTKIWGNEEIKARQRSRERYILEGDRNTAYFHSVANQRRRKKQICQLQGAEGMVEDNKGFVETLGLQLCSVEDSAERRRKRRVDVYVEQGGGSGQAATTAIVAGSWVTPQKKARATLEVCDMNNSRGFGPMLITAEDLARTLEANDLILVGDGACFQVMDRQ</sequence>
<organism evidence="4 5">
    <name type="scientific">Lolium multiflorum</name>
    <name type="common">Italian ryegrass</name>
    <name type="synonym">Lolium perenne subsp. multiflorum</name>
    <dbReference type="NCBI Taxonomy" id="4521"/>
    <lineage>
        <taxon>Eukaryota</taxon>
        <taxon>Viridiplantae</taxon>
        <taxon>Streptophyta</taxon>
        <taxon>Embryophyta</taxon>
        <taxon>Tracheophyta</taxon>
        <taxon>Spermatophyta</taxon>
        <taxon>Magnoliopsida</taxon>
        <taxon>Liliopsida</taxon>
        <taxon>Poales</taxon>
        <taxon>Poaceae</taxon>
        <taxon>BOP clade</taxon>
        <taxon>Pooideae</taxon>
        <taxon>Poodae</taxon>
        <taxon>Poeae</taxon>
        <taxon>Poeae Chloroplast Group 2 (Poeae type)</taxon>
        <taxon>Loliodinae</taxon>
        <taxon>Loliinae</taxon>
        <taxon>Lolium</taxon>
    </lineage>
</organism>
<name>A0AAD8WE15_LOLMU</name>
<proteinExistence type="predicted"/>
<dbReference type="SMART" id="SM00343">
    <property type="entry name" value="ZnF_C2HC"/>
    <property type="match status" value="2"/>
</dbReference>
<feature type="compositionally biased region" description="Gly residues" evidence="2">
    <location>
        <begin position="97"/>
        <end position="114"/>
    </location>
</feature>
<feature type="region of interest" description="Disordered" evidence="2">
    <location>
        <begin position="97"/>
        <end position="121"/>
    </location>
</feature>
<dbReference type="Proteomes" id="UP001231189">
    <property type="component" value="Unassembled WGS sequence"/>
</dbReference>
<keyword evidence="1" id="KW-0863">Zinc-finger</keyword>
<evidence type="ECO:0000256" key="2">
    <source>
        <dbReference type="SAM" id="MobiDB-lite"/>
    </source>
</evidence>
<reference evidence="4" key="1">
    <citation type="submission" date="2023-07" db="EMBL/GenBank/DDBJ databases">
        <title>A chromosome-level genome assembly of Lolium multiflorum.</title>
        <authorList>
            <person name="Chen Y."/>
            <person name="Copetti D."/>
            <person name="Kolliker R."/>
            <person name="Studer B."/>
        </authorList>
    </citation>
    <scope>NUCLEOTIDE SEQUENCE</scope>
    <source>
        <strain evidence="4">02402/16</strain>
        <tissue evidence="4">Leaf</tissue>
    </source>
</reference>